<evidence type="ECO:0000313" key="2">
    <source>
        <dbReference type="Proteomes" id="UP001500683"/>
    </source>
</evidence>
<reference evidence="2" key="1">
    <citation type="journal article" date="2019" name="Int. J. Syst. Evol. Microbiol.">
        <title>The Global Catalogue of Microorganisms (GCM) 10K type strain sequencing project: providing services to taxonomists for standard genome sequencing and annotation.</title>
        <authorList>
            <consortium name="The Broad Institute Genomics Platform"/>
            <consortium name="The Broad Institute Genome Sequencing Center for Infectious Disease"/>
            <person name="Wu L."/>
            <person name="Ma J."/>
        </authorList>
    </citation>
    <scope>NUCLEOTIDE SEQUENCE [LARGE SCALE GENOMIC DNA]</scope>
    <source>
        <strain evidence="2">JCM 16702</strain>
    </source>
</reference>
<proteinExistence type="predicted"/>
<evidence type="ECO:0000313" key="1">
    <source>
        <dbReference type="EMBL" id="GAA4065843.1"/>
    </source>
</evidence>
<accession>A0ABP7VF59</accession>
<organism evidence="1 2">
    <name type="scientific">Actinomadura miaoliensis</name>
    <dbReference type="NCBI Taxonomy" id="430685"/>
    <lineage>
        <taxon>Bacteria</taxon>
        <taxon>Bacillati</taxon>
        <taxon>Actinomycetota</taxon>
        <taxon>Actinomycetes</taxon>
        <taxon>Streptosporangiales</taxon>
        <taxon>Thermomonosporaceae</taxon>
        <taxon>Actinomadura</taxon>
    </lineage>
</organism>
<name>A0ABP7VF59_9ACTN</name>
<sequence>MPIDQPRESDTRPVPFLGLSASESRLAALAAHLDAHRFDVKLTNRGLRVRNPNAPGCCDDNPVLSDTIKCHRRTKDGGRLWFFNAAREPIAEADRLEDAVVWVKGRLTPRDEAEVPR</sequence>
<dbReference type="EMBL" id="BAAAZG010000009">
    <property type="protein sequence ID" value="GAA4065843.1"/>
    <property type="molecule type" value="Genomic_DNA"/>
</dbReference>
<protein>
    <submittedName>
        <fullName evidence="1">Uncharacterized protein</fullName>
    </submittedName>
</protein>
<dbReference type="Proteomes" id="UP001500683">
    <property type="component" value="Unassembled WGS sequence"/>
</dbReference>
<gene>
    <name evidence="1" type="ORF">GCM10022214_20060</name>
</gene>
<dbReference type="RefSeq" id="WP_344944164.1">
    <property type="nucleotide sequence ID" value="NZ_BAAAZG010000009.1"/>
</dbReference>
<comment type="caution">
    <text evidence="1">The sequence shown here is derived from an EMBL/GenBank/DDBJ whole genome shotgun (WGS) entry which is preliminary data.</text>
</comment>
<keyword evidence="2" id="KW-1185">Reference proteome</keyword>